<dbReference type="SUPFAM" id="SSF54695">
    <property type="entry name" value="POZ domain"/>
    <property type="match status" value="1"/>
</dbReference>
<evidence type="ECO:0000313" key="4">
    <source>
        <dbReference type="Proteomes" id="UP000447873"/>
    </source>
</evidence>
<dbReference type="InterPro" id="IPR000210">
    <property type="entry name" value="BTB/POZ_dom"/>
</dbReference>
<dbReference type="PROSITE" id="PS50097">
    <property type="entry name" value="BTB"/>
    <property type="match status" value="1"/>
</dbReference>
<dbReference type="Pfam" id="PF00651">
    <property type="entry name" value="BTB"/>
    <property type="match status" value="1"/>
</dbReference>
<dbReference type="EMBL" id="WNWR01000787">
    <property type="protein sequence ID" value="KAE9969218.1"/>
    <property type="molecule type" value="Genomic_DNA"/>
</dbReference>
<dbReference type="CDD" id="cd18186">
    <property type="entry name" value="BTB_POZ_ZBTB_KLHL-like"/>
    <property type="match status" value="1"/>
</dbReference>
<name>A0A8H3UCB1_VENIN</name>
<protein>
    <recommendedName>
        <fullName evidence="1">BTB domain-containing protein</fullName>
    </recommendedName>
</protein>
<accession>A0A8H3UCB1</accession>
<dbReference type="Proteomes" id="UP000490939">
    <property type="component" value="Unassembled WGS sequence"/>
</dbReference>
<feature type="domain" description="BTB" evidence="1">
    <location>
        <begin position="18"/>
        <end position="96"/>
    </location>
</feature>
<dbReference type="EMBL" id="WNWS01000481">
    <property type="protein sequence ID" value="KAE9967005.1"/>
    <property type="molecule type" value="Genomic_DNA"/>
</dbReference>
<organism evidence="2 4">
    <name type="scientific">Venturia inaequalis</name>
    <name type="common">Apple scab fungus</name>
    <dbReference type="NCBI Taxonomy" id="5025"/>
    <lineage>
        <taxon>Eukaryota</taxon>
        <taxon>Fungi</taxon>
        <taxon>Dikarya</taxon>
        <taxon>Ascomycota</taxon>
        <taxon>Pezizomycotina</taxon>
        <taxon>Dothideomycetes</taxon>
        <taxon>Pleosporomycetidae</taxon>
        <taxon>Venturiales</taxon>
        <taxon>Venturiaceae</taxon>
        <taxon>Venturia</taxon>
    </lineage>
</organism>
<dbReference type="PANTHER" id="PTHR47843:SF2">
    <property type="entry name" value="BTB DOMAIN-CONTAINING PROTEIN"/>
    <property type="match status" value="1"/>
</dbReference>
<dbReference type="Gene3D" id="3.30.710.10">
    <property type="entry name" value="Potassium Channel Kv1.1, Chain A"/>
    <property type="match status" value="1"/>
</dbReference>
<dbReference type="InterPro" id="IPR011333">
    <property type="entry name" value="SKP1/BTB/POZ_sf"/>
</dbReference>
<evidence type="ECO:0000313" key="5">
    <source>
        <dbReference type="Proteomes" id="UP000490939"/>
    </source>
</evidence>
<sequence length="247" mass="28607">MRTRPVFGAGNSENDWTKTIVVRVGKVMKAESSKSNNADFIVHESIIRKHSPFFEAAMGHDWKEAKERLVLLPDHEPIAFRLYLQWIYTHRLAITFKDEPPFDALIDGYILGDYLEDGDFRDAMTDAILEMVVDEGLPLSSIPRVYDNTSEKALLRCALIDLLVHHAESRTWISRARKEREFPDEALYDIIEKLADYKSEDCLPIRPVSLIANPCPYHEHQHGVCYRIKYVYELSVSKELPQECQLR</sequence>
<evidence type="ECO:0000313" key="2">
    <source>
        <dbReference type="EMBL" id="KAE9967005.1"/>
    </source>
</evidence>
<dbReference type="Proteomes" id="UP000447873">
    <property type="component" value="Unassembled WGS sequence"/>
</dbReference>
<comment type="caution">
    <text evidence="2">The sequence shown here is derived from an EMBL/GenBank/DDBJ whole genome shotgun (WGS) entry which is preliminary data.</text>
</comment>
<evidence type="ECO:0000259" key="1">
    <source>
        <dbReference type="PROSITE" id="PS50097"/>
    </source>
</evidence>
<proteinExistence type="predicted"/>
<keyword evidence="5" id="KW-1185">Reference proteome</keyword>
<gene>
    <name evidence="3" type="ORF">EG327_010714</name>
    <name evidence="2" type="ORF">EG328_008495</name>
</gene>
<evidence type="ECO:0000313" key="3">
    <source>
        <dbReference type="EMBL" id="KAE9969218.1"/>
    </source>
</evidence>
<reference evidence="2 4" key="1">
    <citation type="submission" date="2018-12" db="EMBL/GenBank/DDBJ databases">
        <title>Venturia inaequalis Genome Resource.</title>
        <authorList>
            <person name="Lichtner F.J."/>
        </authorList>
    </citation>
    <scope>NUCLEOTIDE SEQUENCE [LARGE SCALE GENOMIC DNA]</scope>
    <source>
        <strain evidence="2 4">120213</strain>
        <strain evidence="3 5">DMI_063113</strain>
    </source>
</reference>
<dbReference type="AlphaFoldDB" id="A0A8H3UCB1"/>
<dbReference type="PANTHER" id="PTHR47843">
    <property type="entry name" value="BTB DOMAIN-CONTAINING PROTEIN-RELATED"/>
    <property type="match status" value="1"/>
</dbReference>